<reference evidence="1 2" key="1">
    <citation type="submission" date="2016-12" db="EMBL/GenBank/DDBJ databases">
        <title>Comparative genomics of Bartonella apis.</title>
        <authorList>
            <person name="Engel P."/>
        </authorList>
    </citation>
    <scope>NUCLEOTIDE SEQUENCE [LARGE SCALE GENOMIC DNA]</scope>
    <source>
        <strain evidence="1 2">PEB0149</strain>
    </source>
</reference>
<protein>
    <submittedName>
        <fullName evidence="1">Uncharacterized protein</fullName>
    </submittedName>
</protein>
<proteinExistence type="predicted"/>
<dbReference type="AlphaFoldDB" id="A0A1R0F9J9"/>
<gene>
    <name evidence="1" type="ORF">PEB0149_010800</name>
</gene>
<dbReference type="Proteomes" id="UP000187344">
    <property type="component" value="Unassembled WGS sequence"/>
</dbReference>
<comment type="caution">
    <text evidence="1">The sequence shown here is derived from an EMBL/GenBank/DDBJ whole genome shotgun (WGS) entry which is preliminary data.</text>
</comment>
<accession>A0A1R0F9J9</accession>
<keyword evidence="2" id="KW-1185">Reference proteome</keyword>
<name>A0A1R0F9J9_9HYPH</name>
<evidence type="ECO:0000313" key="2">
    <source>
        <dbReference type="Proteomes" id="UP000187344"/>
    </source>
</evidence>
<organism evidence="1 2">
    <name type="scientific">Bartonella apis</name>
    <dbReference type="NCBI Taxonomy" id="1686310"/>
    <lineage>
        <taxon>Bacteria</taxon>
        <taxon>Pseudomonadati</taxon>
        <taxon>Pseudomonadota</taxon>
        <taxon>Alphaproteobacteria</taxon>
        <taxon>Hyphomicrobiales</taxon>
        <taxon>Bartonellaceae</taxon>
        <taxon>Bartonella</taxon>
    </lineage>
</organism>
<dbReference type="EMBL" id="LXYT01000001">
    <property type="protein sequence ID" value="OLY43647.1"/>
    <property type="molecule type" value="Genomic_DNA"/>
</dbReference>
<sequence length="48" mass="5392">MTPIAFGFPEFLFFTFFKNRTLFLSGAVRGEFGNEAAFIGLQPVVFVL</sequence>
<evidence type="ECO:0000313" key="1">
    <source>
        <dbReference type="EMBL" id="OLY43647.1"/>
    </source>
</evidence>